<sequence length="306" mass="35340">MNNDNLSDKSHNKEKGKNILIIVLIILVIVSGIKLYTDHQDKEKKAEEIIILSEENNDLNLRIDSVTYQLTLRIEEIEHLGGNIDSLVQLREQLITERNTDRKRSATEIANLNRKIDGYANLLREKDEDILKLREQNQQLYSENKELKTTKAQIEEEVAKLNIKQQELTEKVTVAERLKAENIKVAAINSRGREREDNFRNRQLDKLKISFNLSENSLAPAGTKDIFVQVIAPNNQVIFDIARGSGTFDLNGKEEFYTAKQDILFNNTRQQLTYFYEKGTDYTSGLYKVRIFADGFQIGNKEFEVK</sequence>
<protein>
    <recommendedName>
        <fullName evidence="5">Chromosome segregation protein SMC</fullName>
    </recommendedName>
</protein>
<feature type="transmembrane region" description="Helical" evidence="2">
    <location>
        <begin position="20"/>
        <end position="37"/>
    </location>
</feature>
<feature type="coiled-coil region" evidence="1">
    <location>
        <begin position="109"/>
        <end position="178"/>
    </location>
</feature>
<evidence type="ECO:0000313" key="4">
    <source>
        <dbReference type="Proteomes" id="UP000027821"/>
    </source>
</evidence>
<keyword evidence="1" id="KW-0175">Coiled coil</keyword>
<reference evidence="3 4" key="1">
    <citation type="submission" date="2014-04" db="EMBL/GenBank/DDBJ databases">
        <title>Characterization and application of a salt tolerant electro-active bacterium.</title>
        <authorList>
            <person name="Yang L."/>
            <person name="Wei S."/>
            <person name="Tay Q.X.M."/>
        </authorList>
    </citation>
    <scope>NUCLEOTIDE SEQUENCE [LARGE SCALE GENOMIC DNA]</scope>
    <source>
        <strain evidence="3 4">LY1</strain>
    </source>
</reference>
<comment type="caution">
    <text evidence="3">The sequence shown here is derived from an EMBL/GenBank/DDBJ whole genome shotgun (WGS) entry which is preliminary data.</text>
</comment>
<dbReference type="STRING" id="1048983.EL17_17905"/>
<keyword evidence="2" id="KW-0472">Membrane</keyword>
<organism evidence="3 4">
    <name type="scientific">Anditalea andensis</name>
    <dbReference type="NCBI Taxonomy" id="1048983"/>
    <lineage>
        <taxon>Bacteria</taxon>
        <taxon>Pseudomonadati</taxon>
        <taxon>Bacteroidota</taxon>
        <taxon>Cytophagia</taxon>
        <taxon>Cytophagales</taxon>
        <taxon>Cytophagaceae</taxon>
        <taxon>Anditalea</taxon>
    </lineage>
</organism>
<dbReference type="AlphaFoldDB" id="A0A074KYH1"/>
<dbReference type="OrthoDB" id="848185at2"/>
<gene>
    <name evidence="3" type="ORF">EL17_17905</name>
</gene>
<evidence type="ECO:0000256" key="1">
    <source>
        <dbReference type="SAM" id="Coils"/>
    </source>
</evidence>
<accession>A0A074KYH1</accession>
<name>A0A074KYH1_9BACT</name>
<evidence type="ECO:0008006" key="5">
    <source>
        <dbReference type="Google" id="ProtNLM"/>
    </source>
</evidence>
<keyword evidence="4" id="KW-1185">Reference proteome</keyword>
<keyword evidence="2" id="KW-1133">Transmembrane helix</keyword>
<evidence type="ECO:0000313" key="3">
    <source>
        <dbReference type="EMBL" id="KEO72613.1"/>
    </source>
</evidence>
<dbReference type="RefSeq" id="WP_035077285.1">
    <property type="nucleotide sequence ID" value="NZ_JMIH01000024.1"/>
</dbReference>
<evidence type="ECO:0000256" key="2">
    <source>
        <dbReference type="SAM" id="Phobius"/>
    </source>
</evidence>
<dbReference type="Proteomes" id="UP000027821">
    <property type="component" value="Unassembled WGS sequence"/>
</dbReference>
<dbReference type="EMBL" id="JMIH01000024">
    <property type="protein sequence ID" value="KEO72613.1"/>
    <property type="molecule type" value="Genomic_DNA"/>
</dbReference>
<dbReference type="eggNOG" id="COG1196">
    <property type="taxonomic scope" value="Bacteria"/>
</dbReference>
<keyword evidence="2" id="KW-0812">Transmembrane</keyword>
<proteinExistence type="predicted"/>